<gene>
    <name evidence="8" type="ORF">MARGE09_P1450</name>
</gene>
<evidence type="ECO:0000256" key="2">
    <source>
        <dbReference type="ARBA" id="ARBA00001946"/>
    </source>
</evidence>
<proteinExistence type="predicted"/>
<keyword evidence="3" id="KW-0479">Metal-binding</keyword>
<dbReference type="PANTHER" id="PTHR12992:SF11">
    <property type="entry name" value="MITOCHONDRIAL COENZYME A DIPHOSPHATASE NUDT8"/>
    <property type="match status" value="1"/>
</dbReference>
<sequence length="196" mass="21925">MYSSQTRLAAANDKPQKGDAAVLIALAGEGEQQQILLTRRSKRMNSHRGEVALPGGMWEPQDACLQATALREAHEEVGLPPAMVTPVAAMPVRATRQGTRVTPFIAQVPENLPLVPCQYELESLFWLPLAILAADQRQRTDIFIAEGQEYWAPVYRFSGYKIWGFTARLLVDYLNRFHGAHIGRAHSAEEVIYRAR</sequence>
<dbReference type="InterPro" id="IPR000086">
    <property type="entry name" value="NUDIX_hydrolase_dom"/>
</dbReference>
<dbReference type="KEGG" id="marq:MARGE09_P1450"/>
<dbReference type="InterPro" id="IPR015797">
    <property type="entry name" value="NUDIX_hydrolase-like_dom_sf"/>
</dbReference>
<dbReference type="CDD" id="cd03426">
    <property type="entry name" value="NUDIX_CoAse_Nudt7"/>
    <property type="match status" value="1"/>
</dbReference>
<dbReference type="Gene3D" id="3.90.79.10">
    <property type="entry name" value="Nucleoside Triphosphate Pyrophosphohydrolase"/>
    <property type="match status" value="1"/>
</dbReference>
<dbReference type="PROSITE" id="PS51462">
    <property type="entry name" value="NUDIX"/>
    <property type="match status" value="1"/>
</dbReference>
<feature type="domain" description="Nudix hydrolase" evidence="7">
    <location>
        <begin position="17"/>
        <end position="150"/>
    </location>
</feature>
<dbReference type="GO" id="GO:0010945">
    <property type="term" value="F:coenzyme A diphosphatase activity"/>
    <property type="evidence" value="ECO:0007669"/>
    <property type="project" value="InterPro"/>
</dbReference>
<evidence type="ECO:0000256" key="1">
    <source>
        <dbReference type="ARBA" id="ARBA00001936"/>
    </source>
</evidence>
<evidence type="ECO:0000313" key="8">
    <source>
        <dbReference type="EMBL" id="BCD97249.1"/>
    </source>
</evidence>
<dbReference type="SUPFAM" id="SSF55811">
    <property type="entry name" value="Nudix"/>
    <property type="match status" value="1"/>
</dbReference>
<keyword evidence="6" id="KW-0464">Manganese</keyword>
<dbReference type="PANTHER" id="PTHR12992">
    <property type="entry name" value="NUDIX HYDROLASE"/>
    <property type="match status" value="1"/>
</dbReference>
<evidence type="ECO:0000256" key="6">
    <source>
        <dbReference type="ARBA" id="ARBA00023211"/>
    </source>
</evidence>
<dbReference type="Pfam" id="PF00293">
    <property type="entry name" value="NUDIX"/>
    <property type="match status" value="1"/>
</dbReference>
<dbReference type="GO" id="GO:0046872">
    <property type="term" value="F:metal ion binding"/>
    <property type="evidence" value="ECO:0007669"/>
    <property type="project" value="UniProtKB-KW"/>
</dbReference>
<reference evidence="8 9" key="1">
    <citation type="journal article" date="2022" name="IScience">
        <title>An ultrasensitive nanofiber-based assay for enzymatic hydrolysis and deep-sea microbial degradation of cellulose.</title>
        <authorList>
            <person name="Tsudome M."/>
            <person name="Tachioka M."/>
            <person name="Miyazaki M."/>
            <person name="Uchimura K."/>
            <person name="Tsuda M."/>
            <person name="Takaki Y."/>
            <person name="Deguchi S."/>
        </authorList>
    </citation>
    <scope>NUCLEOTIDE SEQUENCE [LARGE SCALE GENOMIC DNA]</scope>
    <source>
        <strain evidence="8 9">GE09</strain>
    </source>
</reference>
<evidence type="ECO:0000256" key="5">
    <source>
        <dbReference type="ARBA" id="ARBA00022842"/>
    </source>
</evidence>
<dbReference type="AlphaFoldDB" id="A0AAN2BJS9"/>
<evidence type="ECO:0000259" key="7">
    <source>
        <dbReference type="PROSITE" id="PS51462"/>
    </source>
</evidence>
<protein>
    <recommendedName>
        <fullName evidence="7">Nudix hydrolase domain-containing protein</fullName>
    </recommendedName>
</protein>
<evidence type="ECO:0000256" key="4">
    <source>
        <dbReference type="ARBA" id="ARBA00022801"/>
    </source>
</evidence>
<dbReference type="EMBL" id="AP023086">
    <property type="protein sequence ID" value="BCD97249.1"/>
    <property type="molecule type" value="Genomic_DNA"/>
</dbReference>
<keyword evidence="5" id="KW-0460">Magnesium</keyword>
<comment type="cofactor">
    <cofactor evidence="1">
        <name>Mn(2+)</name>
        <dbReference type="ChEBI" id="CHEBI:29035"/>
    </cofactor>
</comment>
<dbReference type="RefSeq" id="WP_236986723.1">
    <property type="nucleotide sequence ID" value="NZ_AP023086.1"/>
</dbReference>
<organism evidence="8 9">
    <name type="scientific">Marinagarivorans cellulosilyticus</name>
    <dbReference type="NCBI Taxonomy" id="2721545"/>
    <lineage>
        <taxon>Bacteria</taxon>
        <taxon>Pseudomonadati</taxon>
        <taxon>Pseudomonadota</taxon>
        <taxon>Gammaproteobacteria</taxon>
        <taxon>Cellvibrionales</taxon>
        <taxon>Cellvibrionaceae</taxon>
        <taxon>Marinagarivorans</taxon>
    </lineage>
</organism>
<dbReference type="InterPro" id="IPR045121">
    <property type="entry name" value="CoAse"/>
</dbReference>
<dbReference type="Proteomes" id="UP001320119">
    <property type="component" value="Chromosome"/>
</dbReference>
<keyword evidence="4" id="KW-0378">Hydrolase</keyword>
<keyword evidence="9" id="KW-1185">Reference proteome</keyword>
<comment type="cofactor">
    <cofactor evidence="2">
        <name>Mg(2+)</name>
        <dbReference type="ChEBI" id="CHEBI:18420"/>
    </cofactor>
</comment>
<evidence type="ECO:0000313" key="9">
    <source>
        <dbReference type="Proteomes" id="UP001320119"/>
    </source>
</evidence>
<evidence type="ECO:0000256" key="3">
    <source>
        <dbReference type="ARBA" id="ARBA00022723"/>
    </source>
</evidence>
<accession>A0AAN2BJS9</accession>
<name>A0AAN2BJS9_9GAMM</name>